<comment type="caution">
    <text evidence="4">The sequence shown here is derived from an EMBL/GenBank/DDBJ whole genome shotgun (WGS) entry which is preliminary data.</text>
</comment>
<dbReference type="InterPro" id="IPR036416">
    <property type="entry name" value="Pept_tRNA_hydro_sf"/>
</dbReference>
<dbReference type="GO" id="GO:0004045">
    <property type="term" value="F:peptidyl-tRNA hydrolase activity"/>
    <property type="evidence" value="ECO:0007669"/>
    <property type="project" value="InterPro"/>
</dbReference>
<dbReference type="PANTHER" id="PTHR17224:SF1">
    <property type="entry name" value="PEPTIDYL-TRNA HYDROLASE"/>
    <property type="match status" value="1"/>
</dbReference>
<evidence type="ECO:0008006" key="5">
    <source>
        <dbReference type="Google" id="ProtNLM"/>
    </source>
</evidence>
<dbReference type="PANTHER" id="PTHR17224">
    <property type="entry name" value="PEPTIDYL-TRNA HYDROLASE"/>
    <property type="match status" value="1"/>
</dbReference>
<dbReference type="Pfam" id="PF01195">
    <property type="entry name" value="Pept_tRNA_hydro"/>
    <property type="match status" value="1"/>
</dbReference>
<evidence type="ECO:0000256" key="1">
    <source>
        <dbReference type="ARBA" id="ARBA00022555"/>
    </source>
</evidence>
<keyword evidence="3" id="KW-0694">RNA-binding</keyword>
<organism evidence="4">
    <name type="scientific">marine sediment metagenome</name>
    <dbReference type="NCBI Taxonomy" id="412755"/>
    <lineage>
        <taxon>unclassified sequences</taxon>
        <taxon>metagenomes</taxon>
        <taxon>ecological metagenomes</taxon>
    </lineage>
</organism>
<keyword evidence="1" id="KW-0820">tRNA-binding</keyword>
<dbReference type="SUPFAM" id="SSF53178">
    <property type="entry name" value="Peptidyl-tRNA hydrolase-like"/>
    <property type="match status" value="1"/>
</dbReference>
<dbReference type="NCBIfam" id="TIGR00447">
    <property type="entry name" value="pth"/>
    <property type="match status" value="1"/>
</dbReference>
<feature type="non-terminal residue" evidence="4">
    <location>
        <position position="1"/>
    </location>
</feature>
<evidence type="ECO:0000256" key="2">
    <source>
        <dbReference type="ARBA" id="ARBA00022801"/>
    </source>
</evidence>
<dbReference type="AlphaFoldDB" id="X0WZA5"/>
<reference evidence="4" key="1">
    <citation type="journal article" date="2014" name="Front. Microbiol.">
        <title>High frequency of phylogenetically diverse reductive dehalogenase-homologous genes in deep subseafloor sedimentary metagenomes.</title>
        <authorList>
            <person name="Kawai M."/>
            <person name="Futagami T."/>
            <person name="Toyoda A."/>
            <person name="Takaki Y."/>
            <person name="Nishi S."/>
            <person name="Hori S."/>
            <person name="Arai W."/>
            <person name="Tsubouchi T."/>
            <person name="Morono Y."/>
            <person name="Uchiyama I."/>
            <person name="Ito T."/>
            <person name="Fujiyama A."/>
            <person name="Inagaki F."/>
            <person name="Takami H."/>
        </authorList>
    </citation>
    <scope>NUCLEOTIDE SEQUENCE</scope>
    <source>
        <strain evidence="4">Expedition CK06-06</strain>
    </source>
</reference>
<dbReference type="EMBL" id="BARS01047795">
    <property type="protein sequence ID" value="GAG29768.1"/>
    <property type="molecule type" value="Genomic_DNA"/>
</dbReference>
<dbReference type="GO" id="GO:0000049">
    <property type="term" value="F:tRNA binding"/>
    <property type="evidence" value="ECO:0007669"/>
    <property type="project" value="UniProtKB-KW"/>
</dbReference>
<dbReference type="InterPro" id="IPR001328">
    <property type="entry name" value="Pept_tRNA_hydro"/>
</dbReference>
<keyword evidence="2" id="KW-0378">Hydrolase</keyword>
<proteinExistence type="predicted"/>
<accession>X0WZA5</accession>
<evidence type="ECO:0000256" key="3">
    <source>
        <dbReference type="ARBA" id="ARBA00022884"/>
    </source>
</evidence>
<sequence length="140" mass="15569">PSTFVNLSGQAAAKIVKQTKIQLKDLLVICDDINLPLGKIRIKPRGSEGGHKGLRSIIKALETGDFPRLRIGVGTPQKRAEEDKPHSCKQEQGMLSKYVLGRFNRKEIKIINEAVEEAVSCCQVWAEEGIATAMNKFNRR</sequence>
<protein>
    <recommendedName>
        <fullName evidence="5">Peptidyl-tRNA hydrolase</fullName>
    </recommendedName>
</protein>
<dbReference type="Gene3D" id="3.40.50.1470">
    <property type="entry name" value="Peptidyl-tRNA hydrolase"/>
    <property type="match status" value="1"/>
</dbReference>
<evidence type="ECO:0000313" key="4">
    <source>
        <dbReference type="EMBL" id="GAG29768.1"/>
    </source>
</evidence>
<name>X0WZA5_9ZZZZ</name>
<gene>
    <name evidence="4" type="ORF">S01H1_71742</name>
</gene>